<name>A0A6J5KTL9_9CAUD</name>
<organism evidence="1">
    <name type="scientific">uncultured Caudovirales phage</name>
    <dbReference type="NCBI Taxonomy" id="2100421"/>
    <lineage>
        <taxon>Viruses</taxon>
        <taxon>Duplodnaviria</taxon>
        <taxon>Heunggongvirae</taxon>
        <taxon>Uroviricota</taxon>
        <taxon>Caudoviricetes</taxon>
        <taxon>Peduoviridae</taxon>
        <taxon>Maltschvirus</taxon>
        <taxon>Maltschvirus maltsch</taxon>
    </lineage>
</organism>
<reference evidence="1" key="1">
    <citation type="submission" date="2020-04" db="EMBL/GenBank/DDBJ databases">
        <authorList>
            <person name="Chiriac C."/>
            <person name="Salcher M."/>
            <person name="Ghai R."/>
            <person name="Kavagutti S V."/>
        </authorList>
    </citation>
    <scope>NUCLEOTIDE SEQUENCE</scope>
</reference>
<dbReference type="EMBL" id="LR796178">
    <property type="protein sequence ID" value="CAB4124237.1"/>
    <property type="molecule type" value="Genomic_DNA"/>
</dbReference>
<proteinExistence type="predicted"/>
<protein>
    <submittedName>
        <fullName evidence="1">Uncharacterized protein</fullName>
    </submittedName>
</protein>
<evidence type="ECO:0000313" key="1">
    <source>
        <dbReference type="EMBL" id="CAB4124237.1"/>
    </source>
</evidence>
<accession>A0A6J5KTL9</accession>
<gene>
    <name evidence="1" type="ORF">UFOVP49_75</name>
</gene>
<sequence>MGFYILIGCVIVGVLYIFIYRKATSVEPNDVVGFDSTVDLPEEEEEEVSPPPADIDPEDVIEVAGSVRRMREGSEFFIVDPIDDRKVWVNPEHTLYNGARGILWEIVD</sequence>